<dbReference type="InterPro" id="IPR007219">
    <property type="entry name" value="XnlR_reg_dom"/>
</dbReference>
<keyword evidence="1" id="KW-0479">Metal-binding</keyword>
<dbReference type="Gene3D" id="4.10.240.10">
    <property type="entry name" value="Zn(2)-C6 fungal-type DNA-binding domain"/>
    <property type="match status" value="1"/>
</dbReference>
<dbReference type="OrthoDB" id="2283488at2759"/>
<proteinExistence type="predicted"/>
<dbReference type="RefSeq" id="XP_046015942.1">
    <property type="nucleotide sequence ID" value="XM_046161818.1"/>
</dbReference>
<dbReference type="SMART" id="SM00066">
    <property type="entry name" value="GAL4"/>
    <property type="match status" value="1"/>
</dbReference>
<dbReference type="CDD" id="cd12148">
    <property type="entry name" value="fungal_TF_MHR"/>
    <property type="match status" value="1"/>
</dbReference>
<dbReference type="PROSITE" id="PS50048">
    <property type="entry name" value="ZN2_CY6_FUNGAL_2"/>
    <property type="match status" value="1"/>
</dbReference>
<dbReference type="SUPFAM" id="SSF57701">
    <property type="entry name" value="Zn2/Cys6 DNA-binding domain"/>
    <property type="match status" value="1"/>
</dbReference>
<sequence>MDMSPAARRRRRRRVPDENRKRAPRACTRCKARKSRCIEIELGACQRCRLKSLPCIFERQVRSPSATNVSALVETSSPAASGTTGEALTLDNVTDPSERFMWPRFLSKLRETFSLDATGQTDATVAQPARLPPALSPADLRRLRKAADAFPPRPVADFLLSVCIEHGTDSFYYFDQVQFLAEIDEFYTDSNSRLRYDTSFICLAYAAFALGSQWTTLARPDGRQPPPILQEDNDPGRIFYNQARSLIPDVIDLPCLRAVQATFVLGVYLLPASSIGSAYVYLGLSLRKALAMDLHLNADEVGVMDDEEKEVRKRIWWAVYSLERSTTIKLNRPRTVNPAIITVGLPQLYPALDDKQKFNNIEHQIADARLMLILDRVSEPSEWTDAQSAPGRFGDELKQWKRSLPPSLKLTNVPPKSSSYRATFHLYLNYYFAWIAMGKVSVVTVVRARTLSTPPHVEEHTENMSRSCVKAARKMLGLFEELTRTGNLTRFSFTDFQGCSIATIVILLAGIIEHDDPSFERLATFGLNCLRKMAEGGNGAAKTGVGFVEALQSITNEASEKLKNVASIAALAPTPALSQEHYNGWVEWLQRQPAYQFSPDQMMTPAGSNMFTTDQQAQFPSTSPEAMRQFSRWDGAAALQQLSAPAAAPMTPGAETPMSTVHQHERMFSTLYADEQAFLMGLTGWDVLGVSELYE</sequence>
<keyword evidence="8" id="KW-1185">Reference proteome</keyword>
<feature type="domain" description="Zn(2)-C6 fungal-type" evidence="6">
    <location>
        <begin position="26"/>
        <end position="57"/>
    </location>
</feature>
<organism evidence="7 8">
    <name type="scientific">Microdochium trichocladiopsis</name>
    <dbReference type="NCBI Taxonomy" id="1682393"/>
    <lineage>
        <taxon>Eukaryota</taxon>
        <taxon>Fungi</taxon>
        <taxon>Dikarya</taxon>
        <taxon>Ascomycota</taxon>
        <taxon>Pezizomycotina</taxon>
        <taxon>Sordariomycetes</taxon>
        <taxon>Xylariomycetidae</taxon>
        <taxon>Xylariales</taxon>
        <taxon>Microdochiaceae</taxon>
        <taxon>Microdochium</taxon>
    </lineage>
</organism>
<evidence type="ECO:0000313" key="8">
    <source>
        <dbReference type="Proteomes" id="UP000756346"/>
    </source>
</evidence>
<dbReference type="PROSITE" id="PS00463">
    <property type="entry name" value="ZN2_CY6_FUNGAL_1"/>
    <property type="match status" value="1"/>
</dbReference>
<dbReference type="GO" id="GO:0008270">
    <property type="term" value="F:zinc ion binding"/>
    <property type="evidence" value="ECO:0007669"/>
    <property type="project" value="InterPro"/>
</dbReference>
<evidence type="ECO:0000256" key="1">
    <source>
        <dbReference type="ARBA" id="ARBA00022723"/>
    </source>
</evidence>
<evidence type="ECO:0000256" key="3">
    <source>
        <dbReference type="ARBA" id="ARBA00023163"/>
    </source>
</evidence>
<feature type="region of interest" description="Disordered" evidence="5">
    <location>
        <begin position="1"/>
        <end position="23"/>
    </location>
</feature>
<evidence type="ECO:0000313" key="7">
    <source>
        <dbReference type="EMBL" id="KAH7035849.1"/>
    </source>
</evidence>
<evidence type="ECO:0000256" key="4">
    <source>
        <dbReference type="ARBA" id="ARBA00023242"/>
    </source>
</evidence>
<dbReference type="SMART" id="SM00906">
    <property type="entry name" value="Fungal_trans"/>
    <property type="match status" value="1"/>
</dbReference>
<dbReference type="InterPro" id="IPR036864">
    <property type="entry name" value="Zn2-C6_fun-type_DNA-bd_sf"/>
</dbReference>
<comment type="caution">
    <text evidence="7">The sequence shown here is derived from an EMBL/GenBank/DDBJ whole genome shotgun (WGS) entry which is preliminary data.</text>
</comment>
<dbReference type="GO" id="GO:0006351">
    <property type="term" value="P:DNA-templated transcription"/>
    <property type="evidence" value="ECO:0007669"/>
    <property type="project" value="InterPro"/>
</dbReference>
<reference evidence="7" key="1">
    <citation type="journal article" date="2021" name="Nat. Commun.">
        <title>Genetic determinants of endophytism in the Arabidopsis root mycobiome.</title>
        <authorList>
            <person name="Mesny F."/>
            <person name="Miyauchi S."/>
            <person name="Thiergart T."/>
            <person name="Pickel B."/>
            <person name="Atanasova L."/>
            <person name="Karlsson M."/>
            <person name="Huettel B."/>
            <person name="Barry K.W."/>
            <person name="Haridas S."/>
            <person name="Chen C."/>
            <person name="Bauer D."/>
            <person name="Andreopoulos W."/>
            <person name="Pangilinan J."/>
            <person name="LaButti K."/>
            <person name="Riley R."/>
            <person name="Lipzen A."/>
            <person name="Clum A."/>
            <person name="Drula E."/>
            <person name="Henrissat B."/>
            <person name="Kohler A."/>
            <person name="Grigoriev I.V."/>
            <person name="Martin F.M."/>
            <person name="Hacquard S."/>
        </authorList>
    </citation>
    <scope>NUCLEOTIDE SEQUENCE</scope>
    <source>
        <strain evidence="7">MPI-CAGE-CH-0230</strain>
    </source>
</reference>
<keyword evidence="2" id="KW-0805">Transcription regulation</keyword>
<dbReference type="GO" id="GO:0003677">
    <property type="term" value="F:DNA binding"/>
    <property type="evidence" value="ECO:0007669"/>
    <property type="project" value="InterPro"/>
</dbReference>
<dbReference type="AlphaFoldDB" id="A0A9P9BTQ9"/>
<dbReference type="PANTHER" id="PTHR47424:SF6">
    <property type="entry name" value="PROLINE UTILIZATION TRANS-ACTIVATOR"/>
    <property type="match status" value="1"/>
</dbReference>
<dbReference type="GeneID" id="70191364"/>
<name>A0A9P9BTQ9_9PEZI</name>
<accession>A0A9P9BTQ9</accession>
<dbReference type="PANTHER" id="PTHR47424">
    <property type="entry name" value="REGULATORY PROTEIN GAL4"/>
    <property type="match status" value="1"/>
</dbReference>
<gene>
    <name evidence="7" type="ORF">B0I36DRAFT_406565</name>
</gene>
<keyword evidence="4" id="KW-0539">Nucleus</keyword>
<dbReference type="GO" id="GO:0000981">
    <property type="term" value="F:DNA-binding transcription factor activity, RNA polymerase II-specific"/>
    <property type="evidence" value="ECO:0007669"/>
    <property type="project" value="InterPro"/>
</dbReference>
<evidence type="ECO:0000256" key="2">
    <source>
        <dbReference type="ARBA" id="ARBA00023015"/>
    </source>
</evidence>
<evidence type="ECO:0000256" key="5">
    <source>
        <dbReference type="SAM" id="MobiDB-lite"/>
    </source>
</evidence>
<dbReference type="CDD" id="cd00067">
    <property type="entry name" value="GAL4"/>
    <property type="match status" value="1"/>
</dbReference>
<keyword evidence="3" id="KW-0804">Transcription</keyword>
<dbReference type="InterPro" id="IPR001138">
    <property type="entry name" value="Zn2Cys6_DnaBD"/>
</dbReference>
<protein>
    <submittedName>
        <fullName evidence="7">Fungal-specific transcription factor domain-containing protein</fullName>
    </submittedName>
</protein>
<dbReference type="Pfam" id="PF04082">
    <property type="entry name" value="Fungal_trans"/>
    <property type="match status" value="1"/>
</dbReference>
<dbReference type="InterPro" id="IPR051127">
    <property type="entry name" value="Fungal_SecMet_Regulators"/>
</dbReference>
<dbReference type="Proteomes" id="UP000756346">
    <property type="component" value="Unassembled WGS sequence"/>
</dbReference>
<dbReference type="Pfam" id="PF00172">
    <property type="entry name" value="Zn_clus"/>
    <property type="match status" value="1"/>
</dbReference>
<evidence type="ECO:0000259" key="6">
    <source>
        <dbReference type="PROSITE" id="PS50048"/>
    </source>
</evidence>
<dbReference type="EMBL" id="JAGTJQ010000003">
    <property type="protein sequence ID" value="KAH7035849.1"/>
    <property type="molecule type" value="Genomic_DNA"/>
</dbReference>